<organism evidence="7 8">
    <name type="scientific">Aduncisulcus paluster</name>
    <dbReference type="NCBI Taxonomy" id="2918883"/>
    <lineage>
        <taxon>Eukaryota</taxon>
        <taxon>Metamonada</taxon>
        <taxon>Carpediemonas-like organisms</taxon>
        <taxon>Aduncisulcus</taxon>
    </lineage>
</organism>
<dbReference type="PRINTS" id="PR01607">
    <property type="entry name" value="APYRASEFAMLY"/>
</dbReference>
<dbReference type="PROSITE" id="PS00786">
    <property type="entry name" value="5_NUCLEOTIDASE_2"/>
    <property type="match status" value="1"/>
</dbReference>
<evidence type="ECO:0000256" key="1">
    <source>
        <dbReference type="ARBA" id="ARBA00006654"/>
    </source>
</evidence>
<dbReference type="SUPFAM" id="SSF56300">
    <property type="entry name" value="Metallo-dependent phosphatases"/>
    <property type="match status" value="1"/>
</dbReference>
<evidence type="ECO:0000313" key="7">
    <source>
        <dbReference type="EMBL" id="GKT24702.1"/>
    </source>
</evidence>
<dbReference type="PANTHER" id="PTHR11575:SF24">
    <property type="entry name" value="5'-NUCLEOTIDASE"/>
    <property type="match status" value="1"/>
</dbReference>
<keyword evidence="8" id="KW-1185">Reference proteome</keyword>
<feature type="signal peptide" evidence="3">
    <location>
        <begin position="1"/>
        <end position="23"/>
    </location>
</feature>
<dbReference type="Pfam" id="PF02872">
    <property type="entry name" value="5_nucleotid_C"/>
    <property type="match status" value="1"/>
</dbReference>
<feature type="transmembrane region" description="Helical" evidence="4">
    <location>
        <begin position="633"/>
        <end position="655"/>
    </location>
</feature>
<dbReference type="Gene3D" id="3.90.780.10">
    <property type="entry name" value="5'-Nucleotidase, C-terminal domain"/>
    <property type="match status" value="1"/>
</dbReference>
<evidence type="ECO:0000313" key="8">
    <source>
        <dbReference type="Proteomes" id="UP001057375"/>
    </source>
</evidence>
<sequence length="693" mass="75848">MGRFIIILIYFLAIFICFTAVSSSTISIAIAHTNDVHSHVDESYADASVCDLDDREDPDCYGSFSRLAGFYSKWSENLADGVIPFLFDAGDMFTGTSYDTIANGAVTVEFFSDLPYDVGTLGNHEFDLPINTLHDYILQLPFPIVNCNISFPNDNPLIEVVPQYHIIPDRDGHVFGVTGVAPPDLDEVAILPDGTVMLDSVESVKNAVANMKAEISANPDNFAEPFLSGIILLSHSGYEYDVDTLSPGLYGVVDVIIGGHSHTFLGDCSQSQDLPGGDECGGPYPTWNNPDTDVPVTQAYWAGLYVGSISLTITTDETELNGTLGGNDVITNHQTTIAEGQLNLLSIYLEEEYPADPTIEAELVEMREESDNLLEQKVCESEYYLDGENARGQETNLGDITADAMIWQAFNISSEITHINIQRLRQSIKYGNDVLVRTFDDIPVPDCGILNGGGIRASMEAGTVTRGDIMTVFPFQSSVGVLQEVSGSDLIEAIKHGLTGSNYTDGTVIVDHNGRMLQTSGLYYEYSKTKIDDDTDDIELLALSNCVIYNTGNTSCVDIDPNSTYNIATSSYLAQGGDGYEMFEKYPFFTTCSDTSTTFSAYGEYMESFDVPQVGLGRIVPETFIPQNNSTSWIVWVVLGCFVVVIGILGFLTYWSRMNDNHDSTKERSPMNGISIFDNSTLNGDIVTQEILI</sequence>
<name>A0ABQ5K2U3_9EUKA</name>
<comment type="similarity">
    <text evidence="1 3">Belongs to the 5'-nucleotidase family.</text>
</comment>
<dbReference type="InterPro" id="IPR029052">
    <property type="entry name" value="Metallo-depent_PP-like"/>
</dbReference>
<keyword evidence="2 3" id="KW-0732">Signal</keyword>
<dbReference type="Pfam" id="PF00149">
    <property type="entry name" value="Metallophos"/>
    <property type="match status" value="1"/>
</dbReference>
<evidence type="ECO:0000259" key="5">
    <source>
        <dbReference type="Pfam" id="PF00149"/>
    </source>
</evidence>
<evidence type="ECO:0000256" key="4">
    <source>
        <dbReference type="SAM" id="Phobius"/>
    </source>
</evidence>
<proteinExistence type="inferred from homology"/>
<keyword evidence="3" id="KW-0547">Nucleotide-binding</keyword>
<accession>A0ABQ5K2U3</accession>
<dbReference type="InterPro" id="IPR036907">
    <property type="entry name" value="5'-Nucleotdase_C_sf"/>
</dbReference>
<feature type="domain" description="5'-Nucleotidase C-terminal" evidence="6">
    <location>
        <begin position="386"/>
        <end position="584"/>
    </location>
</feature>
<dbReference type="Proteomes" id="UP001057375">
    <property type="component" value="Unassembled WGS sequence"/>
</dbReference>
<keyword evidence="4" id="KW-0472">Membrane</keyword>
<dbReference type="InterPro" id="IPR004843">
    <property type="entry name" value="Calcineurin-like_PHP"/>
</dbReference>
<keyword evidence="4" id="KW-1133">Transmembrane helix</keyword>
<dbReference type="Gene3D" id="3.60.21.10">
    <property type="match status" value="1"/>
</dbReference>
<dbReference type="EMBL" id="BQXS01012538">
    <property type="protein sequence ID" value="GKT24702.1"/>
    <property type="molecule type" value="Genomic_DNA"/>
</dbReference>
<dbReference type="InterPro" id="IPR006179">
    <property type="entry name" value="5_nucleotidase/apyrase"/>
</dbReference>
<dbReference type="InterPro" id="IPR008334">
    <property type="entry name" value="5'-Nucleotdase_C"/>
</dbReference>
<dbReference type="PANTHER" id="PTHR11575">
    <property type="entry name" value="5'-NUCLEOTIDASE-RELATED"/>
    <property type="match status" value="1"/>
</dbReference>
<feature type="chain" id="PRO_5045007216" evidence="3">
    <location>
        <begin position="24"/>
        <end position="693"/>
    </location>
</feature>
<evidence type="ECO:0000256" key="2">
    <source>
        <dbReference type="ARBA" id="ARBA00022729"/>
    </source>
</evidence>
<dbReference type="SUPFAM" id="SSF55816">
    <property type="entry name" value="5'-nucleotidase (syn. UDP-sugar hydrolase), C-terminal domain"/>
    <property type="match status" value="1"/>
</dbReference>
<evidence type="ECO:0000256" key="3">
    <source>
        <dbReference type="RuleBase" id="RU362119"/>
    </source>
</evidence>
<keyword evidence="4" id="KW-0812">Transmembrane</keyword>
<feature type="domain" description="Calcineurin-like phosphoesterase" evidence="5">
    <location>
        <begin position="30"/>
        <end position="263"/>
    </location>
</feature>
<reference evidence="7" key="1">
    <citation type="submission" date="2022-03" db="EMBL/GenBank/DDBJ databases">
        <title>Draft genome sequence of Aduncisulcus paluster, a free-living microaerophilic Fornicata.</title>
        <authorList>
            <person name="Yuyama I."/>
            <person name="Kume K."/>
            <person name="Tamura T."/>
            <person name="Inagaki Y."/>
            <person name="Hashimoto T."/>
        </authorList>
    </citation>
    <scope>NUCLEOTIDE SEQUENCE</scope>
    <source>
        <strain evidence="7">NY0171</strain>
    </source>
</reference>
<comment type="caution">
    <text evidence="7">The sequence shown here is derived from an EMBL/GenBank/DDBJ whole genome shotgun (WGS) entry which is preliminary data.</text>
</comment>
<protein>
    <submittedName>
        <fullName evidence="7">5'-Nucleotidase/apyrase like protein</fullName>
    </submittedName>
</protein>
<gene>
    <name evidence="7" type="ORF">ADUPG1_012819</name>
</gene>
<dbReference type="InterPro" id="IPR006146">
    <property type="entry name" value="5'-Nucleotdase_CS"/>
</dbReference>
<evidence type="ECO:0000259" key="6">
    <source>
        <dbReference type="Pfam" id="PF02872"/>
    </source>
</evidence>
<keyword evidence="3" id="KW-0378">Hydrolase</keyword>